<dbReference type="EMBL" id="MU007014">
    <property type="protein sequence ID" value="KAF2435023.1"/>
    <property type="molecule type" value="Genomic_DNA"/>
</dbReference>
<dbReference type="Proteomes" id="UP000800235">
    <property type="component" value="Unassembled WGS sequence"/>
</dbReference>
<organism evidence="2 3">
    <name type="scientific">Tothia fuscella</name>
    <dbReference type="NCBI Taxonomy" id="1048955"/>
    <lineage>
        <taxon>Eukaryota</taxon>
        <taxon>Fungi</taxon>
        <taxon>Dikarya</taxon>
        <taxon>Ascomycota</taxon>
        <taxon>Pezizomycotina</taxon>
        <taxon>Dothideomycetes</taxon>
        <taxon>Pleosporomycetidae</taxon>
        <taxon>Venturiales</taxon>
        <taxon>Cylindrosympodiaceae</taxon>
        <taxon>Tothia</taxon>
    </lineage>
</organism>
<dbReference type="AlphaFoldDB" id="A0A9P4U3H4"/>
<comment type="caution">
    <text evidence="2">The sequence shown here is derived from an EMBL/GenBank/DDBJ whole genome shotgun (WGS) entry which is preliminary data.</text>
</comment>
<proteinExistence type="predicted"/>
<keyword evidence="3" id="KW-1185">Reference proteome</keyword>
<evidence type="ECO:0000256" key="1">
    <source>
        <dbReference type="SAM" id="SignalP"/>
    </source>
</evidence>
<keyword evidence="1" id="KW-0732">Signal</keyword>
<evidence type="ECO:0000313" key="2">
    <source>
        <dbReference type="EMBL" id="KAF2435023.1"/>
    </source>
</evidence>
<reference evidence="2" key="1">
    <citation type="journal article" date="2020" name="Stud. Mycol.">
        <title>101 Dothideomycetes genomes: a test case for predicting lifestyles and emergence of pathogens.</title>
        <authorList>
            <person name="Haridas S."/>
            <person name="Albert R."/>
            <person name="Binder M."/>
            <person name="Bloem J."/>
            <person name="Labutti K."/>
            <person name="Salamov A."/>
            <person name="Andreopoulos B."/>
            <person name="Baker S."/>
            <person name="Barry K."/>
            <person name="Bills G."/>
            <person name="Bluhm B."/>
            <person name="Cannon C."/>
            <person name="Castanera R."/>
            <person name="Culley D."/>
            <person name="Daum C."/>
            <person name="Ezra D."/>
            <person name="Gonzalez J."/>
            <person name="Henrissat B."/>
            <person name="Kuo A."/>
            <person name="Liang C."/>
            <person name="Lipzen A."/>
            <person name="Lutzoni F."/>
            <person name="Magnuson J."/>
            <person name="Mondo S."/>
            <person name="Nolan M."/>
            <person name="Ohm R."/>
            <person name="Pangilinan J."/>
            <person name="Park H.-J."/>
            <person name="Ramirez L."/>
            <person name="Alfaro M."/>
            <person name="Sun H."/>
            <person name="Tritt A."/>
            <person name="Yoshinaga Y."/>
            <person name="Zwiers L.-H."/>
            <person name="Turgeon B."/>
            <person name="Goodwin S."/>
            <person name="Spatafora J."/>
            <person name="Crous P."/>
            <person name="Grigoriev I."/>
        </authorList>
    </citation>
    <scope>NUCLEOTIDE SEQUENCE</scope>
    <source>
        <strain evidence="2">CBS 130266</strain>
    </source>
</reference>
<evidence type="ECO:0000313" key="3">
    <source>
        <dbReference type="Proteomes" id="UP000800235"/>
    </source>
</evidence>
<gene>
    <name evidence="2" type="ORF">EJ08DRAFT_387324</name>
</gene>
<feature type="signal peptide" evidence="1">
    <location>
        <begin position="1"/>
        <end position="41"/>
    </location>
</feature>
<name>A0A9P4U3H4_9PEZI</name>
<protein>
    <submittedName>
        <fullName evidence="2">Uncharacterized protein</fullName>
    </submittedName>
</protein>
<sequence length="203" mass="22967">MPALVEITLAGLRWARRRAPLGLPRLLIHLFLLQGTNLATSQTTQKLNSNLKNSSFLFLFIPHFLKYPSDPMLSFCGSRLASQLPHLLAAHVSSCHQCPTPLVGRPNLLGHSWMDSIGLLGWCRQLTSLHLKYAHEGIKNPVNLLVILHIIGGPYALRFFQKQYCMDPGYIYLGWMARMDTLYTLNAATQFQHFLGPRILTDF</sequence>
<accession>A0A9P4U3H4</accession>
<feature type="chain" id="PRO_5040136399" evidence="1">
    <location>
        <begin position="42"/>
        <end position="203"/>
    </location>
</feature>